<accession>A0AAD9FUI1</accession>
<sequence>MRSTDSSIHRRGSDPSTGWTSIEMGRVTPRSALTGEVASAGPSRTGERPGSQGSRGGHSSSKTKPHTPDEGARTRTSEATKAEQALAKWRKLAVELPTQPGPSEVSPPPSRKASPAGSHRHIPSYPTRSPASSSHSLSSSARPGLPLKPGSNESPLSPLGSRSDFQPVSPTDSFPVEQEGTEIHATETVRALRDVELAIDESVLTNNHRSISQHRRMSTNPRLVDSLNPFIDISARLGSRRVRPIVIELIQALGHYIDAVWTLRYPQTLCPWIDIATPTEPRGSISLRPIDDRTWKSRAITAVQEGKTRGFVNNPQSMADVKFWGDEVRHGLRDVNDVVGIFKGTRWAFSTALENGKYGEIVSSNVLGQDGSGGNIARMLNDLEEAIWGDALPRRTDLDYELPLDFDPYAEVTEEELAASGAVGPSLTSFFEDSASTPVTQHTATPVPDNVYDVVLPNLLPDSGDTPNVTHMSPSAPSASTVSAQRFDPLGLGAFRIEGQEMTLEEIGKRRHQEWLQSRAQAVGAVN</sequence>
<evidence type="ECO:0000256" key="1">
    <source>
        <dbReference type="SAM" id="MobiDB-lite"/>
    </source>
</evidence>
<evidence type="ECO:0000313" key="3">
    <source>
        <dbReference type="Proteomes" id="UP001182556"/>
    </source>
</evidence>
<proteinExistence type="predicted"/>
<comment type="caution">
    <text evidence="2">The sequence shown here is derived from an EMBL/GenBank/DDBJ whole genome shotgun (WGS) entry which is preliminary data.</text>
</comment>
<evidence type="ECO:0000313" key="2">
    <source>
        <dbReference type="EMBL" id="KAK1926536.1"/>
    </source>
</evidence>
<dbReference type="EMBL" id="JAODAN010000002">
    <property type="protein sequence ID" value="KAK1926536.1"/>
    <property type="molecule type" value="Genomic_DNA"/>
</dbReference>
<feature type="compositionally biased region" description="Polar residues" evidence="1">
    <location>
        <begin position="163"/>
        <end position="172"/>
    </location>
</feature>
<organism evidence="2 3">
    <name type="scientific">Papiliotrema laurentii</name>
    <name type="common">Cryptococcus laurentii</name>
    <dbReference type="NCBI Taxonomy" id="5418"/>
    <lineage>
        <taxon>Eukaryota</taxon>
        <taxon>Fungi</taxon>
        <taxon>Dikarya</taxon>
        <taxon>Basidiomycota</taxon>
        <taxon>Agaricomycotina</taxon>
        <taxon>Tremellomycetes</taxon>
        <taxon>Tremellales</taxon>
        <taxon>Rhynchogastremaceae</taxon>
        <taxon>Papiliotrema</taxon>
    </lineage>
</organism>
<protein>
    <submittedName>
        <fullName evidence="2">Uncharacterized protein</fullName>
    </submittedName>
</protein>
<feature type="compositionally biased region" description="Basic and acidic residues" evidence="1">
    <location>
        <begin position="66"/>
        <end position="81"/>
    </location>
</feature>
<feature type="compositionally biased region" description="Low complexity" evidence="1">
    <location>
        <begin position="123"/>
        <end position="143"/>
    </location>
</feature>
<reference evidence="2" key="1">
    <citation type="submission" date="2023-02" db="EMBL/GenBank/DDBJ databases">
        <title>Identification and recombinant expression of a fungal hydrolase from Papiliotrema laurentii that hydrolyzes apple cutin and clears colloidal polyester polyurethane.</title>
        <authorList>
            <consortium name="DOE Joint Genome Institute"/>
            <person name="Roman V.A."/>
            <person name="Bojanowski C."/>
            <person name="Crable B.R."/>
            <person name="Wagner D.N."/>
            <person name="Hung C.S."/>
            <person name="Nadeau L.J."/>
            <person name="Schratz L."/>
            <person name="Haridas S."/>
            <person name="Pangilinan J."/>
            <person name="Lipzen A."/>
            <person name="Na H."/>
            <person name="Yan M."/>
            <person name="Ng V."/>
            <person name="Grigoriev I.V."/>
            <person name="Spatafora J.W."/>
            <person name="Barlow D."/>
            <person name="Biffinger J."/>
            <person name="Kelley-Loughnane N."/>
            <person name="Varaljay V.A."/>
            <person name="Crookes-Goodson W.J."/>
        </authorList>
    </citation>
    <scope>NUCLEOTIDE SEQUENCE</scope>
    <source>
        <strain evidence="2">5307AH</strain>
    </source>
</reference>
<feature type="region of interest" description="Disordered" evidence="1">
    <location>
        <begin position="1"/>
        <end position="184"/>
    </location>
</feature>
<dbReference type="AlphaFoldDB" id="A0AAD9FUI1"/>
<keyword evidence="3" id="KW-1185">Reference proteome</keyword>
<gene>
    <name evidence="2" type="ORF">DB88DRAFT_508629</name>
</gene>
<dbReference type="Proteomes" id="UP001182556">
    <property type="component" value="Unassembled WGS sequence"/>
</dbReference>
<name>A0AAD9FUI1_PAPLA</name>